<dbReference type="EMBL" id="AP025292">
    <property type="protein sequence ID" value="BDC98151.1"/>
    <property type="molecule type" value="Genomic_DNA"/>
</dbReference>
<reference evidence="2 3" key="1">
    <citation type="submission" date="2021-12" db="EMBL/GenBank/DDBJ databases">
        <title>Genome sequencing of bacteria with rrn-lacking chromosome and rrn-plasmid.</title>
        <authorList>
            <person name="Anda M."/>
            <person name="Iwasaki W."/>
        </authorList>
    </citation>
    <scope>NUCLEOTIDE SEQUENCE [LARGE SCALE GENOMIC DNA]</scope>
    <source>
        <strain evidence="2 3">NBRC 101262</strain>
    </source>
</reference>
<evidence type="ECO:0000313" key="2">
    <source>
        <dbReference type="EMBL" id="BDC98151.1"/>
    </source>
</evidence>
<feature type="chain" id="PRO_5046136420" description="Lipocalin-like domain-containing protein" evidence="1">
    <location>
        <begin position="19"/>
        <end position="142"/>
    </location>
</feature>
<feature type="signal peptide" evidence="1">
    <location>
        <begin position="1"/>
        <end position="18"/>
    </location>
</feature>
<name>A0ABM7VB90_9BACT</name>
<sequence length="142" mass="15907">MKQLKPLFLLSLILLAFACNDDNDAIPSIQGDWTLNKIKGTGMAPGFPLAIPVELDEDTLNALIGNEMARTVELREDQKIYRKDIQIAVGSWSQDNANFTFKIDSLSSKEYNGEANTSQLKLFVTDLDIEGNKFTGDVYFRK</sequence>
<accession>A0ABM7VB90</accession>
<dbReference type="PROSITE" id="PS51257">
    <property type="entry name" value="PROKAR_LIPOPROTEIN"/>
    <property type="match status" value="1"/>
</dbReference>
<dbReference type="Proteomes" id="UP001354989">
    <property type="component" value="Chromosome"/>
</dbReference>
<keyword evidence="1" id="KW-0732">Signal</keyword>
<keyword evidence="3" id="KW-1185">Reference proteome</keyword>
<gene>
    <name evidence="2" type="ORF">PEPS_04320</name>
</gene>
<evidence type="ECO:0000313" key="3">
    <source>
        <dbReference type="Proteomes" id="UP001354989"/>
    </source>
</evidence>
<protein>
    <recommendedName>
        <fullName evidence="4">Lipocalin-like domain-containing protein</fullName>
    </recommendedName>
</protein>
<evidence type="ECO:0008006" key="4">
    <source>
        <dbReference type="Google" id="ProtNLM"/>
    </source>
</evidence>
<organism evidence="2 3">
    <name type="scientific">Persicobacter psychrovividus</name>
    <dbReference type="NCBI Taxonomy" id="387638"/>
    <lineage>
        <taxon>Bacteria</taxon>
        <taxon>Pseudomonadati</taxon>
        <taxon>Bacteroidota</taxon>
        <taxon>Cytophagia</taxon>
        <taxon>Cytophagales</taxon>
        <taxon>Persicobacteraceae</taxon>
        <taxon>Persicobacter</taxon>
    </lineage>
</organism>
<dbReference type="RefSeq" id="WP_332919651.1">
    <property type="nucleotide sequence ID" value="NZ_AP025292.1"/>
</dbReference>
<proteinExistence type="predicted"/>
<evidence type="ECO:0000256" key="1">
    <source>
        <dbReference type="SAM" id="SignalP"/>
    </source>
</evidence>